<evidence type="ECO:0000256" key="10">
    <source>
        <dbReference type="ARBA" id="ARBA00022989"/>
    </source>
</evidence>
<dbReference type="EMBL" id="CAJNOV010018817">
    <property type="protein sequence ID" value="CAF1624397.1"/>
    <property type="molecule type" value="Genomic_DNA"/>
</dbReference>
<keyword evidence="4" id="KW-0813">Transport</keyword>
<dbReference type="InterPro" id="IPR009567">
    <property type="entry name" value="SARAF"/>
</dbReference>
<accession>A0A816CGU0</accession>
<evidence type="ECO:0000256" key="12">
    <source>
        <dbReference type="ARBA" id="ARBA00023136"/>
    </source>
</evidence>
<evidence type="ECO:0000256" key="7">
    <source>
        <dbReference type="ARBA" id="ARBA00022729"/>
    </source>
</evidence>
<dbReference type="GO" id="GO:0005789">
    <property type="term" value="C:endoplasmic reticulum membrane"/>
    <property type="evidence" value="ECO:0007669"/>
    <property type="project" value="UniProtKB-SubCell"/>
</dbReference>
<feature type="transmembrane region" description="Helical" evidence="14">
    <location>
        <begin position="147"/>
        <end position="168"/>
    </location>
</feature>
<evidence type="ECO:0000256" key="9">
    <source>
        <dbReference type="ARBA" id="ARBA00022837"/>
    </source>
</evidence>
<dbReference type="PANTHER" id="PTHR15929:SF0">
    <property type="entry name" value="STORE-OPERATED CALCIUM ENTRY-ASSOCIATED REGULATORY FACTOR"/>
    <property type="match status" value="1"/>
</dbReference>
<comment type="subcellular location">
    <subcellularLocation>
        <location evidence="1">Endoplasmic reticulum membrane</location>
        <topology evidence="1">Single-pass type I membrane protein</topology>
    </subcellularLocation>
</comment>
<keyword evidence="7" id="KW-0732">Signal</keyword>
<dbReference type="GO" id="GO:0006816">
    <property type="term" value="P:calcium ion transport"/>
    <property type="evidence" value="ECO:0007669"/>
    <property type="project" value="UniProtKB-KW"/>
</dbReference>
<evidence type="ECO:0000313" key="16">
    <source>
        <dbReference type="Proteomes" id="UP000663855"/>
    </source>
</evidence>
<keyword evidence="12 14" id="KW-0472">Membrane</keyword>
<dbReference type="AlphaFoldDB" id="A0A816CGU0"/>
<evidence type="ECO:0000256" key="8">
    <source>
        <dbReference type="ARBA" id="ARBA00022824"/>
    </source>
</evidence>
<dbReference type="GO" id="GO:2001256">
    <property type="term" value="P:regulation of store-operated calcium entry"/>
    <property type="evidence" value="ECO:0007669"/>
    <property type="project" value="InterPro"/>
</dbReference>
<sequence length="171" mass="19716">MIKMALIDLLEMVDIAYDRNAGNPYQSFQSYDDQTLTFYKERRRSSFPQFDCIDGSANCTYEPAIVSCYQHKSDGIEIEWKCRSEMPKEYEFGKLSVLCAGFGYSNDSYNLNGFCRLEYHLELKDTQSSDSSTSDDHLDAKFSVIRLLLLTLLIFSILIGFVFLSFNYPSE</sequence>
<keyword evidence="5" id="KW-0109">Calcium transport</keyword>
<dbReference type="Proteomes" id="UP000663855">
    <property type="component" value="Unassembled WGS sequence"/>
</dbReference>
<evidence type="ECO:0000313" key="15">
    <source>
        <dbReference type="EMBL" id="CAF1624397.1"/>
    </source>
</evidence>
<evidence type="ECO:0000256" key="1">
    <source>
        <dbReference type="ARBA" id="ARBA00004115"/>
    </source>
</evidence>
<protein>
    <recommendedName>
        <fullName evidence="3">Store-operated calcium entry-associated regulatory factor</fullName>
    </recommendedName>
    <alternativeName>
        <fullName evidence="13">Transmembrane protein 66</fullName>
    </alternativeName>
</protein>
<organism evidence="15 16">
    <name type="scientific">Rotaria magnacalcarata</name>
    <dbReference type="NCBI Taxonomy" id="392030"/>
    <lineage>
        <taxon>Eukaryota</taxon>
        <taxon>Metazoa</taxon>
        <taxon>Spiralia</taxon>
        <taxon>Gnathifera</taxon>
        <taxon>Rotifera</taxon>
        <taxon>Eurotatoria</taxon>
        <taxon>Bdelloidea</taxon>
        <taxon>Philodinida</taxon>
        <taxon>Philodinidae</taxon>
        <taxon>Rotaria</taxon>
    </lineage>
</organism>
<reference evidence="15" key="1">
    <citation type="submission" date="2021-02" db="EMBL/GenBank/DDBJ databases">
        <authorList>
            <person name="Nowell W R."/>
        </authorList>
    </citation>
    <scope>NUCLEOTIDE SEQUENCE</scope>
</reference>
<keyword evidence="8" id="KW-0256">Endoplasmic reticulum</keyword>
<evidence type="ECO:0000256" key="13">
    <source>
        <dbReference type="ARBA" id="ARBA00031116"/>
    </source>
</evidence>
<evidence type="ECO:0000256" key="4">
    <source>
        <dbReference type="ARBA" id="ARBA00022448"/>
    </source>
</evidence>
<evidence type="ECO:0000256" key="3">
    <source>
        <dbReference type="ARBA" id="ARBA00016584"/>
    </source>
</evidence>
<evidence type="ECO:0000256" key="6">
    <source>
        <dbReference type="ARBA" id="ARBA00022692"/>
    </source>
</evidence>
<keyword evidence="9" id="KW-0106">Calcium</keyword>
<comment type="caution">
    <text evidence="15">The sequence shown here is derived from an EMBL/GenBank/DDBJ whole genome shotgun (WGS) entry which is preliminary data.</text>
</comment>
<evidence type="ECO:0000256" key="14">
    <source>
        <dbReference type="SAM" id="Phobius"/>
    </source>
</evidence>
<proteinExistence type="inferred from homology"/>
<name>A0A816CGU0_9BILA</name>
<keyword evidence="6 14" id="KW-0812">Transmembrane</keyword>
<evidence type="ECO:0000256" key="11">
    <source>
        <dbReference type="ARBA" id="ARBA00023065"/>
    </source>
</evidence>
<evidence type="ECO:0000256" key="5">
    <source>
        <dbReference type="ARBA" id="ARBA00022568"/>
    </source>
</evidence>
<dbReference type="Pfam" id="PF06682">
    <property type="entry name" value="SARAF"/>
    <property type="match status" value="1"/>
</dbReference>
<dbReference type="PANTHER" id="PTHR15929">
    <property type="entry name" value="STORE-OPERATED CALCIUM ENTRY-ASSOCIATED REGULATORY FACTOR"/>
    <property type="match status" value="1"/>
</dbReference>
<keyword evidence="11" id="KW-0406">Ion transport</keyword>
<comment type="similarity">
    <text evidence="2">Belongs to the SARAF family.</text>
</comment>
<evidence type="ECO:0000256" key="2">
    <source>
        <dbReference type="ARBA" id="ARBA00006833"/>
    </source>
</evidence>
<gene>
    <name evidence="15" type="ORF">CJN711_LOCUS38446</name>
</gene>
<keyword evidence="10 14" id="KW-1133">Transmembrane helix</keyword>